<comment type="similarity">
    <text evidence="2">Belongs to the HPPK family.</text>
</comment>
<name>A0A975MNT9_9GAMM</name>
<dbReference type="CDD" id="cd00483">
    <property type="entry name" value="HPPK"/>
    <property type="match status" value="1"/>
</dbReference>
<evidence type="ECO:0000256" key="8">
    <source>
        <dbReference type="ARBA" id="ARBA00022840"/>
    </source>
</evidence>
<dbReference type="InterPro" id="IPR000550">
    <property type="entry name" value="Hppk"/>
</dbReference>
<dbReference type="GO" id="GO:0003848">
    <property type="term" value="F:2-amino-4-hydroxy-6-hydroxymethyldihydropteridine diphosphokinase activity"/>
    <property type="evidence" value="ECO:0007669"/>
    <property type="project" value="UniProtKB-EC"/>
</dbReference>
<dbReference type="GO" id="GO:0046656">
    <property type="term" value="P:folic acid biosynthetic process"/>
    <property type="evidence" value="ECO:0007669"/>
    <property type="project" value="UniProtKB-KW"/>
</dbReference>
<evidence type="ECO:0000256" key="7">
    <source>
        <dbReference type="ARBA" id="ARBA00022777"/>
    </source>
</evidence>
<keyword evidence="6" id="KW-0547">Nucleotide-binding</keyword>
<dbReference type="RefSeq" id="WP_215582221.1">
    <property type="nucleotide sequence ID" value="NZ_CP073754.1"/>
</dbReference>
<dbReference type="InterPro" id="IPR035907">
    <property type="entry name" value="Hppk_sf"/>
</dbReference>
<protein>
    <recommendedName>
        <fullName evidence="4">2-amino-4-hydroxy-6-hydroxymethyldihydropteridine pyrophosphokinase</fullName>
        <ecNumber evidence="3">2.7.6.3</ecNumber>
    </recommendedName>
    <alternativeName>
        <fullName evidence="11">6-hydroxymethyl-7,8-dihydropterin pyrophosphokinase</fullName>
    </alternativeName>
    <alternativeName>
        <fullName evidence="12">7,8-dihydro-6-hydroxymethylpterin-pyrophosphokinase</fullName>
    </alternativeName>
</protein>
<evidence type="ECO:0000256" key="2">
    <source>
        <dbReference type="ARBA" id="ARBA00005810"/>
    </source>
</evidence>
<dbReference type="Pfam" id="PF01288">
    <property type="entry name" value="HPPK"/>
    <property type="match status" value="1"/>
</dbReference>
<accession>A0A975MNT9</accession>
<dbReference type="PROSITE" id="PS00794">
    <property type="entry name" value="HPPK"/>
    <property type="match status" value="1"/>
</dbReference>
<evidence type="ECO:0000313" key="15">
    <source>
        <dbReference type="Proteomes" id="UP000676649"/>
    </source>
</evidence>
<feature type="domain" description="7,8-dihydro-6-hydroxymethylpterin-pyrophosphokinase" evidence="13">
    <location>
        <begin position="94"/>
        <end position="105"/>
    </location>
</feature>
<evidence type="ECO:0000256" key="12">
    <source>
        <dbReference type="ARBA" id="ARBA00033413"/>
    </source>
</evidence>
<dbReference type="EMBL" id="CP073754">
    <property type="protein sequence ID" value="QWF70781.1"/>
    <property type="molecule type" value="Genomic_DNA"/>
</dbReference>
<dbReference type="PANTHER" id="PTHR43071:SF1">
    <property type="entry name" value="2-AMINO-4-HYDROXY-6-HYDROXYMETHYLDIHYDROPTERIDINE PYROPHOSPHOKINASE"/>
    <property type="match status" value="1"/>
</dbReference>
<evidence type="ECO:0000256" key="11">
    <source>
        <dbReference type="ARBA" id="ARBA00029766"/>
    </source>
</evidence>
<dbReference type="GO" id="GO:0016301">
    <property type="term" value="F:kinase activity"/>
    <property type="evidence" value="ECO:0007669"/>
    <property type="project" value="UniProtKB-KW"/>
</dbReference>
<gene>
    <name evidence="14" type="primary">folK</name>
    <name evidence="14" type="ORF">KEF85_15925</name>
</gene>
<dbReference type="KEGG" id="mpad:KEF85_15925"/>
<keyword evidence="7" id="KW-0418">Kinase</keyword>
<proteinExistence type="inferred from homology"/>
<reference evidence="14" key="1">
    <citation type="submission" date="2021-04" db="EMBL/GenBank/DDBJ databases">
        <title>Draft genome sequence data of methanotrophic Methylovulum sp. strain S1L and Methylomonas sp. strain S2AM isolated from boreal lake water columns.</title>
        <authorList>
            <person name="Rissanen A.J."/>
            <person name="Mangayil R."/>
            <person name="Svenning M.M."/>
            <person name="Khanongnuch R."/>
        </authorList>
    </citation>
    <scope>NUCLEOTIDE SEQUENCE</scope>
    <source>
        <strain evidence="14">S2AM</strain>
    </source>
</reference>
<dbReference type="Gene3D" id="3.30.70.560">
    <property type="entry name" value="7,8-Dihydro-6-hydroxymethylpterin-pyrophosphokinase HPPK"/>
    <property type="match status" value="1"/>
</dbReference>
<keyword evidence="9" id="KW-0289">Folate biosynthesis</keyword>
<evidence type="ECO:0000256" key="9">
    <source>
        <dbReference type="ARBA" id="ARBA00022909"/>
    </source>
</evidence>
<comment type="function">
    <text evidence="10">Catalyzes the transfer of pyrophosphate from adenosine triphosphate (ATP) to 6-hydroxymethyl-7,8-dihydropterin, an enzymatic step in folate biosynthesis pathway.</text>
</comment>
<comment type="pathway">
    <text evidence="1">Cofactor biosynthesis; tetrahydrofolate biosynthesis; 2-amino-4-hydroxy-6-hydroxymethyl-7,8-dihydropteridine diphosphate from 7,8-dihydroneopterin triphosphate: step 4/4.</text>
</comment>
<evidence type="ECO:0000259" key="13">
    <source>
        <dbReference type="PROSITE" id="PS00794"/>
    </source>
</evidence>
<evidence type="ECO:0000256" key="4">
    <source>
        <dbReference type="ARBA" id="ARBA00016218"/>
    </source>
</evidence>
<sequence length="168" mass="18390">MSLPTSYLPAFIGLGSNLENPLQQVNQARLDIAQLPDVVEIAFSPLYQSQPVGPQDQPDYINAVMHIGTRLPALDLLRQLQQIENAHGRLRSVRWGARTLDLDILLYADQIIDLPDLQVPHPELVNRAFVLYPLADIAGTELLVPGKGSLQQLLASGPSAEGMQRLAA</sequence>
<evidence type="ECO:0000256" key="1">
    <source>
        <dbReference type="ARBA" id="ARBA00005051"/>
    </source>
</evidence>
<keyword evidence="8" id="KW-0067">ATP-binding</keyword>
<dbReference type="GO" id="GO:0005524">
    <property type="term" value="F:ATP binding"/>
    <property type="evidence" value="ECO:0007669"/>
    <property type="project" value="UniProtKB-KW"/>
</dbReference>
<dbReference type="AlphaFoldDB" id="A0A975MNT9"/>
<dbReference type="EC" id="2.7.6.3" evidence="3"/>
<dbReference type="Proteomes" id="UP000676649">
    <property type="component" value="Chromosome"/>
</dbReference>
<organism evidence="14 15">
    <name type="scientific">Methylomonas paludis</name>
    <dbReference type="NCBI Taxonomy" id="1173101"/>
    <lineage>
        <taxon>Bacteria</taxon>
        <taxon>Pseudomonadati</taxon>
        <taxon>Pseudomonadota</taxon>
        <taxon>Gammaproteobacteria</taxon>
        <taxon>Methylococcales</taxon>
        <taxon>Methylococcaceae</taxon>
        <taxon>Methylomonas</taxon>
    </lineage>
</organism>
<dbReference type="PANTHER" id="PTHR43071">
    <property type="entry name" value="2-AMINO-4-HYDROXY-6-HYDROXYMETHYLDIHYDROPTERIDINE PYROPHOSPHOKINASE"/>
    <property type="match status" value="1"/>
</dbReference>
<dbReference type="NCBIfam" id="TIGR01498">
    <property type="entry name" value="folK"/>
    <property type="match status" value="1"/>
</dbReference>
<evidence type="ECO:0000256" key="3">
    <source>
        <dbReference type="ARBA" id="ARBA00013253"/>
    </source>
</evidence>
<evidence type="ECO:0000256" key="5">
    <source>
        <dbReference type="ARBA" id="ARBA00022679"/>
    </source>
</evidence>
<keyword evidence="15" id="KW-1185">Reference proteome</keyword>
<evidence type="ECO:0000313" key="14">
    <source>
        <dbReference type="EMBL" id="QWF70781.1"/>
    </source>
</evidence>
<evidence type="ECO:0000256" key="6">
    <source>
        <dbReference type="ARBA" id="ARBA00022741"/>
    </source>
</evidence>
<dbReference type="SUPFAM" id="SSF55083">
    <property type="entry name" value="6-hydroxymethyl-7,8-dihydropterin pyrophosphokinase, HPPK"/>
    <property type="match status" value="1"/>
</dbReference>
<evidence type="ECO:0000256" key="10">
    <source>
        <dbReference type="ARBA" id="ARBA00029409"/>
    </source>
</evidence>
<keyword evidence="5 14" id="KW-0808">Transferase</keyword>